<dbReference type="EMBL" id="JAZHYN010000035">
    <property type="protein sequence ID" value="MEF3367217.1"/>
    <property type="molecule type" value="Genomic_DNA"/>
</dbReference>
<dbReference type="InterPro" id="IPR012296">
    <property type="entry name" value="Nuclease_put_TT1808"/>
</dbReference>
<keyword evidence="2" id="KW-0255">Endonuclease</keyword>
<dbReference type="InterPro" id="IPR011335">
    <property type="entry name" value="Restrct_endonuc-II-like"/>
</dbReference>
<keyword evidence="3" id="KW-1185">Reference proteome</keyword>
<dbReference type="Pfam" id="PF05685">
    <property type="entry name" value="Uma2"/>
    <property type="match status" value="1"/>
</dbReference>
<keyword evidence="2" id="KW-0540">Nuclease</keyword>
<evidence type="ECO:0000259" key="1">
    <source>
        <dbReference type="Pfam" id="PF05685"/>
    </source>
</evidence>
<protein>
    <submittedName>
        <fullName evidence="2">Uma2 family endonuclease</fullName>
    </submittedName>
</protein>
<dbReference type="PANTHER" id="PTHR36558:SF1">
    <property type="entry name" value="RESTRICTION ENDONUCLEASE DOMAIN-CONTAINING PROTEIN-RELATED"/>
    <property type="match status" value="1"/>
</dbReference>
<sequence length="187" mass="20629">MGVPSLDTGPMRAEEFFAFTATRPDDEKWELIEGEPVLNASASRLHQIIIRNLTGLLDEQGRRTKAPWEVLPGLGVRISDISAPVPDVLVRPATSAGVECDDMIIAFEVLSPSTANYDLRWKRKAYASLPSLRQYVVVAQDAVEVVSFDRANGFAERRFETAEAELDLPAIGARLALSEIYRDTGLL</sequence>
<gene>
    <name evidence="2" type="ORF">V3H18_11795</name>
</gene>
<accession>A0ABU7XIK1</accession>
<dbReference type="SUPFAM" id="SSF52980">
    <property type="entry name" value="Restriction endonuclease-like"/>
    <property type="match status" value="1"/>
</dbReference>
<comment type="caution">
    <text evidence="2">The sequence shown here is derived from an EMBL/GenBank/DDBJ whole genome shotgun (WGS) entry which is preliminary data.</text>
</comment>
<dbReference type="PANTHER" id="PTHR36558">
    <property type="entry name" value="GLR1098 PROTEIN"/>
    <property type="match status" value="1"/>
</dbReference>
<evidence type="ECO:0000313" key="2">
    <source>
        <dbReference type="EMBL" id="MEF3367217.1"/>
    </source>
</evidence>
<proteinExistence type="predicted"/>
<dbReference type="InterPro" id="IPR008538">
    <property type="entry name" value="Uma2"/>
</dbReference>
<dbReference type="RefSeq" id="WP_332082252.1">
    <property type="nucleotide sequence ID" value="NZ_JAZHYN010000035.1"/>
</dbReference>
<dbReference type="Proteomes" id="UP001350748">
    <property type="component" value="Unassembled WGS sequence"/>
</dbReference>
<dbReference type="GO" id="GO:0004519">
    <property type="term" value="F:endonuclease activity"/>
    <property type="evidence" value="ECO:0007669"/>
    <property type="project" value="UniProtKB-KW"/>
</dbReference>
<feature type="domain" description="Putative restriction endonuclease" evidence="1">
    <location>
        <begin position="14"/>
        <end position="171"/>
    </location>
</feature>
<evidence type="ECO:0000313" key="3">
    <source>
        <dbReference type="Proteomes" id="UP001350748"/>
    </source>
</evidence>
<organism evidence="2 3">
    <name type="scientific">Methylocystis borbori</name>
    <dbReference type="NCBI Taxonomy" id="3118750"/>
    <lineage>
        <taxon>Bacteria</taxon>
        <taxon>Pseudomonadati</taxon>
        <taxon>Pseudomonadota</taxon>
        <taxon>Alphaproteobacteria</taxon>
        <taxon>Hyphomicrobiales</taxon>
        <taxon>Methylocystaceae</taxon>
        <taxon>Methylocystis</taxon>
    </lineage>
</organism>
<dbReference type="CDD" id="cd06260">
    <property type="entry name" value="DUF820-like"/>
    <property type="match status" value="1"/>
</dbReference>
<reference evidence="2 3" key="1">
    <citation type="submission" date="2024-02" db="EMBL/GenBank/DDBJ databases">
        <authorList>
            <person name="Grouzdev D."/>
        </authorList>
    </citation>
    <scope>NUCLEOTIDE SEQUENCE [LARGE SCALE GENOMIC DNA]</scope>
    <source>
        <strain evidence="2 3">9N</strain>
    </source>
</reference>
<keyword evidence="2" id="KW-0378">Hydrolase</keyword>
<dbReference type="Gene3D" id="3.90.1570.10">
    <property type="entry name" value="tt1808, chain A"/>
    <property type="match status" value="1"/>
</dbReference>
<name>A0ABU7XIK1_9HYPH</name>